<organism evidence="11 12">
    <name type="scientific">Petrachloros mirabilis ULC683</name>
    <dbReference type="NCBI Taxonomy" id="2781853"/>
    <lineage>
        <taxon>Bacteria</taxon>
        <taxon>Bacillati</taxon>
        <taxon>Cyanobacteriota</taxon>
        <taxon>Cyanophyceae</taxon>
        <taxon>Synechococcales</taxon>
        <taxon>Petrachlorosaceae</taxon>
        <taxon>Petrachloros</taxon>
        <taxon>Petrachloros mirabilis</taxon>
    </lineage>
</organism>
<evidence type="ECO:0000256" key="8">
    <source>
        <dbReference type="SAM" id="Phobius"/>
    </source>
</evidence>
<dbReference type="Pfam" id="PF00005">
    <property type="entry name" value="ABC_tran"/>
    <property type="match status" value="1"/>
</dbReference>
<dbReference type="PROSITE" id="PS50929">
    <property type="entry name" value="ABC_TM1F"/>
    <property type="match status" value="1"/>
</dbReference>
<dbReference type="InterPro" id="IPR036640">
    <property type="entry name" value="ABC1_TM_sf"/>
</dbReference>
<dbReference type="InterPro" id="IPR027417">
    <property type="entry name" value="P-loop_NTPase"/>
</dbReference>
<dbReference type="CDD" id="cd07346">
    <property type="entry name" value="ABC_6TM_exporters"/>
    <property type="match status" value="1"/>
</dbReference>
<dbReference type="Gene3D" id="1.20.1560.10">
    <property type="entry name" value="ABC transporter type 1, transmembrane domain"/>
    <property type="match status" value="1"/>
</dbReference>
<evidence type="ECO:0000259" key="9">
    <source>
        <dbReference type="PROSITE" id="PS50893"/>
    </source>
</evidence>
<dbReference type="GO" id="GO:0005524">
    <property type="term" value="F:ATP binding"/>
    <property type="evidence" value="ECO:0007669"/>
    <property type="project" value="UniProtKB-KW"/>
</dbReference>
<gene>
    <name evidence="11" type="ORF">GS597_00290</name>
</gene>
<dbReference type="InterPro" id="IPR017871">
    <property type="entry name" value="ABC_transporter-like_CS"/>
</dbReference>
<feature type="domain" description="ABC transmembrane type-1" evidence="10">
    <location>
        <begin position="22"/>
        <end position="303"/>
    </location>
</feature>
<keyword evidence="7 8" id="KW-0472">Membrane</keyword>
<evidence type="ECO:0000256" key="7">
    <source>
        <dbReference type="ARBA" id="ARBA00023136"/>
    </source>
</evidence>
<evidence type="ECO:0000256" key="5">
    <source>
        <dbReference type="ARBA" id="ARBA00022840"/>
    </source>
</evidence>
<dbReference type="GO" id="GO:0015421">
    <property type="term" value="F:ABC-type oligopeptide transporter activity"/>
    <property type="evidence" value="ECO:0007669"/>
    <property type="project" value="TreeGrafter"/>
</dbReference>
<dbReference type="PANTHER" id="PTHR43394">
    <property type="entry name" value="ATP-DEPENDENT PERMEASE MDL1, MITOCHONDRIAL"/>
    <property type="match status" value="1"/>
</dbReference>
<dbReference type="Gene3D" id="3.40.50.300">
    <property type="entry name" value="P-loop containing nucleotide triphosphate hydrolases"/>
    <property type="match status" value="1"/>
</dbReference>
<dbReference type="SUPFAM" id="SSF90123">
    <property type="entry name" value="ABC transporter transmembrane region"/>
    <property type="match status" value="1"/>
</dbReference>
<evidence type="ECO:0000256" key="3">
    <source>
        <dbReference type="ARBA" id="ARBA00022692"/>
    </source>
</evidence>
<evidence type="ECO:0000313" key="12">
    <source>
        <dbReference type="Proteomes" id="UP000607397"/>
    </source>
</evidence>
<comment type="caution">
    <text evidence="11">The sequence shown here is derived from an EMBL/GenBank/DDBJ whole genome shotgun (WGS) entry which is preliminary data.</text>
</comment>
<feature type="transmembrane region" description="Helical" evidence="8">
    <location>
        <begin position="21"/>
        <end position="42"/>
    </location>
</feature>
<dbReference type="InterPro" id="IPR011527">
    <property type="entry name" value="ABC1_TM_dom"/>
</dbReference>
<feature type="transmembrane region" description="Helical" evidence="8">
    <location>
        <begin position="242"/>
        <end position="262"/>
    </location>
</feature>
<evidence type="ECO:0000256" key="6">
    <source>
        <dbReference type="ARBA" id="ARBA00022989"/>
    </source>
</evidence>
<dbReference type="FunFam" id="3.40.50.300:FF:000287">
    <property type="entry name" value="Multidrug ABC transporter ATP-binding protein"/>
    <property type="match status" value="1"/>
</dbReference>
<dbReference type="Proteomes" id="UP000607397">
    <property type="component" value="Unassembled WGS sequence"/>
</dbReference>
<dbReference type="Pfam" id="PF00664">
    <property type="entry name" value="ABC_membrane"/>
    <property type="match status" value="1"/>
</dbReference>
<accession>A0A8K2AN88</accession>
<evidence type="ECO:0000256" key="4">
    <source>
        <dbReference type="ARBA" id="ARBA00022741"/>
    </source>
</evidence>
<dbReference type="GO" id="GO:0016887">
    <property type="term" value="F:ATP hydrolysis activity"/>
    <property type="evidence" value="ECO:0007669"/>
    <property type="project" value="InterPro"/>
</dbReference>
<keyword evidence="2" id="KW-0813">Transport</keyword>
<reference evidence="11" key="1">
    <citation type="submission" date="2019-12" db="EMBL/GenBank/DDBJ databases">
        <title>High-Quality draft genome sequences of three cyanobacteria isolated from the limestone walls of the Old Cathedral of Coimbra.</title>
        <authorList>
            <person name="Tiago I."/>
            <person name="Soares F."/>
            <person name="Portugal A."/>
        </authorList>
    </citation>
    <scope>NUCLEOTIDE SEQUENCE [LARGE SCALE GENOMIC DNA]</scope>
    <source>
        <strain evidence="11">C</strain>
    </source>
</reference>
<keyword evidence="12" id="KW-1185">Reference proteome</keyword>
<dbReference type="InterPro" id="IPR003593">
    <property type="entry name" value="AAA+_ATPase"/>
</dbReference>
<feature type="transmembrane region" description="Helical" evidence="8">
    <location>
        <begin position="161"/>
        <end position="183"/>
    </location>
</feature>
<evidence type="ECO:0000256" key="1">
    <source>
        <dbReference type="ARBA" id="ARBA00004651"/>
    </source>
</evidence>
<dbReference type="SMART" id="SM00382">
    <property type="entry name" value="AAA"/>
    <property type="match status" value="1"/>
</dbReference>
<keyword evidence="5 11" id="KW-0067">ATP-binding</keyword>
<dbReference type="PROSITE" id="PS00211">
    <property type="entry name" value="ABC_TRANSPORTER_1"/>
    <property type="match status" value="1"/>
</dbReference>
<dbReference type="InterPro" id="IPR039421">
    <property type="entry name" value="Type_1_exporter"/>
</dbReference>
<feature type="domain" description="ABC transporter" evidence="9">
    <location>
        <begin position="337"/>
        <end position="571"/>
    </location>
</feature>
<comment type="subcellular location">
    <subcellularLocation>
        <location evidence="1">Cell membrane</location>
        <topology evidence="1">Multi-pass membrane protein</topology>
    </subcellularLocation>
</comment>
<dbReference type="PROSITE" id="PS50893">
    <property type="entry name" value="ABC_TRANSPORTER_2"/>
    <property type="match status" value="1"/>
</dbReference>
<dbReference type="InterPro" id="IPR003439">
    <property type="entry name" value="ABC_transporter-like_ATP-bd"/>
</dbReference>
<dbReference type="PANTHER" id="PTHR43394:SF1">
    <property type="entry name" value="ATP-BINDING CASSETTE SUB-FAMILY B MEMBER 10, MITOCHONDRIAL"/>
    <property type="match status" value="1"/>
</dbReference>
<evidence type="ECO:0000313" key="11">
    <source>
        <dbReference type="EMBL" id="NCJ04983.1"/>
    </source>
</evidence>
<dbReference type="SUPFAM" id="SSF52540">
    <property type="entry name" value="P-loop containing nucleoside triphosphate hydrolases"/>
    <property type="match status" value="1"/>
</dbReference>
<evidence type="ECO:0000259" key="10">
    <source>
        <dbReference type="PROSITE" id="PS50929"/>
    </source>
</evidence>
<dbReference type="RefSeq" id="WP_161823458.1">
    <property type="nucleotide sequence ID" value="NZ_WVIC01000001.1"/>
</dbReference>
<feature type="transmembrane region" description="Helical" evidence="8">
    <location>
        <begin position="54"/>
        <end position="74"/>
    </location>
</feature>
<proteinExistence type="predicted"/>
<name>A0A8K2AN88_9CYAN</name>
<dbReference type="EMBL" id="WVIC01000001">
    <property type="protein sequence ID" value="NCJ04983.1"/>
    <property type="molecule type" value="Genomic_DNA"/>
</dbReference>
<dbReference type="AlphaFoldDB" id="A0A8K2AN88"/>
<sequence length="575" mass="64257">MKQRPYYWQLLPYLKRHRGTLLMALICTLGYGLTMPILAYLLGQVSTYIGQQDLRALLQLPAMAAVLFLARGLFQYGQDTLMASVVFQIALDLRVNLYRHLLYLDWDYFQESATGDLAYRLTAEVDRIGELLNKLFHQFIPCSWQLVAVLTYMVYLNGLLTLATLFIVPLMTVLVGGFGQRLLRLSRQSQNRISNLSTQATEVLAGIRLVKAFVAEEAVMTRFGQEAEHHRQAKYATERIRAIQYPVVGFLEAMAVAVLFVLGGWQIFLGRLSGSGFISFIAAVALLSDPIQRVTSSFNEFKQAQASIDRVFKLFQLQPQVQEHPQAVALPHVQGKVEFCQVSFAYGGGQPVLHRFDLRVWPGEVVALVGTSGAGKTTLMNLLLRFYDPQGGHICIDGMDLRRVTLRSLRQQIGIVPQEVGLFSGTVAQNIALGQLEWDFAAIQAAAEAANAHAFIMELPQGYETGLGERGVNLSGGQRQRLAIARAILLNPRILILDEATSALDSESEGLVQEALEQLMGGRTVFMIAHRLATVRKCDRILVLERGQIIESGTHEQLMTQMHSQYARFYAQQFF</sequence>
<keyword evidence="6 8" id="KW-1133">Transmembrane helix</keyword>
<dbReference type="GO" id="GO:0005886">
    <property type="term" value="C:plasma membrane"/>
    <property type="evidence" value="ECO:0007669"/>
    <property type="project" value="UniProtKB-SubCell"/>
</dbReference>
<evidence type="ECO:0000256" key="2">
    <source>
        <dbReference type="ARBA" id="ARBA00022448"/>
    </source>
</evidence>
<keyword evidence="3 8" id="KW-0812">Transmembrane</keyword>
<protein>
    <submittedName>
        <fullName evidence="11">ATP-binding cassette domain-containing protein</fullName>
    </submittedName>
</protein>
<keyword evidence="4" id="KW-0547">Nucleotide-binding</keyword>